<dbReference type="AlphaFoldDB" id="A0A0N1FG35"/>
<dbReference type="EMBL" id="LGSZ01000050">
    <property type="protein sequence ID" value="KPH79390.1"/>
    <property type="molecule type" value="Genomic_DNA"/>
</dbReference>
<protein>
    <recommendedName>
        <fullName evidence="10">DUF350 domain-containing protein</fullName>
    </recommendedName>
</protein>
<organism evidence="8 9">
    <name type="scientific">Bosea vaviloviae</name>
    <dbReference type="NCBI Taxonomy" id="1526658"/>
    <lineage>
        <taxon>Bacteria</taxon>
        <taxon>Pseudomonadati</taxon>
        <taxon>Pseudomonadota</taxon>
        <taxon>Alphaproteobacteria</taxon>
        <taxon>Hyphomicrobiales</taxon>
        <taxon>Boseaceae</taxon>
        <taxon>Bosea</taxon>
    </lineage>
</organism>
<keyword evidence="6 7" id="KW-0472">Membrane</keyword>
<sequence>MAISMVGLPAFVLYFGLGVALIACFAAVYLRLTAHDEIALIRGGNLSAAVALGGNVSGFSIPLEKAIAQASSIPDLVLWALAAMIIQFGAYGLARILIPDLSRKIEEDRLPSAAMLAVIAVISGTLAAASMTA</sequence>
<feature type="transmembrane region" description="Helical" evidence="7">
    <location>
        <begin position="39"/>
        <end position="56"/>
    </location>
</feature>
<dbReference type="OrthoDB" id="5573330at2"/>
<dbReference type="PANTHER" id="PTHR40043">
    <property type="entry name" value="UPF0719 INNER MEMBRANE PROTEIN YJFL"/>
    <property type="match status" value="1"/>
</dbReference>
<evidence type="ECO:0000313" key="8">
    <source>
        <dbReference type="EMBL" id="KPH79390.1"/>
    </source>
</evidence>
<reference evidence="8 9" key="1">
    <citation type="submission" date="2015-07" db="EMBL/GenBank/DDBJ databases">
        <title>Whole genome sequencing of Bosea vaviloviae isolated from cave pool.</title>
        <authorList>
            <person name="Tan N.E.H."/>
            <person name="Lee Y.P."/>
            <person name="Gan H.M."/>
            <person name="Barton H."/>
            <person name="Savka M.A."/>
        </authorList>
    </citation>
    <scope>NUCLEOTIDE SEQUENCE [LARGE SCALE GENOMIC DNA]</scope>
    <source>
        <strain evidence="8 9">SD260</strain>
    </source>
</reference>
<feature type="transmembrane region" description="Helical" evidence="7">
    <location>
        <begin position="76"/>
        <end position="98"/>
    </location>
</feature>
<comment type="similarity">
    <text evidence="2">Belongs to the UPF0719 family.</text>
</comment>
<evidence type="ECO:0000256" key="1">
    <source>
        <dbReference type="ARBA" id="ARBA00004651"/>
    </source>
</evidence>
<dbReference type="PANTHER" id="PTHR40043:SF1">
    <property type="entry name" value="UPF0719 INNER MEMBRANE PROTEIN YJFL"/>
    <property type="match status" value="1"/>
</dbReference>
<proteinExistence type="inferred from homology"/>
<evidence type="ECO:0000256" key="3">
    <source>
        <dbReference type="ARBA" id="ARBA00022475"/>
    </source>
</evidence>
<dbReference type="InterPro" id="IPR007140">
    <property type="entry name" value="DUF350"/>
</dbReference>
<evidence type="ECO:0000256" key="7">
    <source>
        <dbReference type="SAM" id="Phobius"/>
    </source>
</evidence>
<accession>A0A0N1FG35</accession>
<dbReference type="Pfam" id="PF03994">
    <property type="entry name" value="DUF350"/>
    <property type="match status" value="1"/>
</dbReference>
<keyword evidence="5 7" id="KW-1133">Transmembrane helix</keyword>
<comment type="caution">
    <text evidence="8">The sequence shown here is derived from an EMBL/GenBank/DDBJ whole genome shotgun (WGS) entry which is preliminary data.</text>
</comment>
<evidence type="ECO:0008006" key="10">
    <source>
        <dbReference type="Google" id="ProtNLM"/>
    </source>
</evidence>
<dbReference type="Proteomes" id="UP000037822">
    <property type="component" value="Unassembled WGS sequence"/>
</dbReference>
<dbReference type="PATRIC" id="fig|1526658.3.peg.1441"/>
<name>A0A0N1FG35_9HYPH</name>
<keyword evidence="9" id="KW-1185">Reference proteome</keyword>
<keyword evidence="4 7" id="KW-0812">Transmembrane</keyword>
<gene>
    <name evidence="8" type="ORF">AE618_19085</name>
</gene>
<comment type="subcellular location">
    <subcellularLocation>
        <location evidence="1">Cell membrane</location>
        <topology evidence="1">Multi-pass membrane protein</topology>
    </subcellularLocation>
</comment>
<feature type="transmembrane region" description="Helical" evidence="7">
    <location>
        <begin position="110"/>
        <end position="131"/>
    </location>
</feature>
<feature type="transmembrane region" description="Helical" evidence="7">
    <location>
        <begin position="12"/>
        <end position="32"/>
    </location>
</feature>
<evidence type="ECO:0000256" key="4">
    <source>
        <dbReference type="ARBA" id="ARBA00022692"/>
    </source>
</evidence>
<keyword evidence="3" id="KW-1003">Cell membrane</keyword>
<evidence type="ECO:0000256" key="2">
    <source>
        <dbReference type="ARBA" id="ARBA00005779"/>
    </source>
</evidence>
<dbReference type="RefSeq" id="WP_054210654.1">
    <property type="nucleotide sequence ID" value="NZ_LGSZ01000050.1"/>
</dbReference>
<evidence type="ECO:0000256" key="5">
    <source>
        <dbReference type="ARBA" id="ARBA00022989"/>
    </source>
</evidence>
<dbReference type="GO" id="GO:0005886">
    <property type="term" value="C:plasma membrane"/>
    <property type="evidence" value="ECO:0007669"/>
    <property type="project" value="UniProtKB-SubCell"/>
</dbReference>
<evidence type="ECO:0000256" key="6">
    <source>
        <dbReference type="ARBA" id="ARBA00023136"/>
    </source>
</evidence>
<evidence type="ECO:0000313" key="9">
    <source>
        <dbReference type="Proteomes" id="UP000037822"/>
    </source>
</evidence>